<name>A0A8K0HB98_9ROSA</name>
<dbReference type="OrthoDB" id="1930763at2759"/>
<gene>
    <name evidence="1" type="ORF">FNV43_RR09899</name>
</gene>
<dbReference type="GO" id="GO:0005737">
    <property type="term" value="C:cytoplasm"/>
    <property type="evidence" value="ECO:0007669"/>
    <property type="project" value="TreeGrafter"/>
</dbReference>
<protein>
    <submittedName>
        <fullName evidence="1">Uncharacterized protein</fullName>
    </submittedName>
</protein>
<dbReference type="AlphaFoldDB" id="A0A8K0HB98"/>
<proteinExistence type="predicted"/>
<organism evidence="1 2">
    <name type="scientific">Rhamnella rubrinervis</name>
    <dbReference type="NCBI Taxonomy" id="2594499"/>
    <lineage>
        <taxon>Eukaryota</taxon>
        <taxon>Viridiplantae</taxon>
        <taxon>Streptophyta</taxon>
        <taxon>Embryophyta</taxon>
        <taxon>Tracheophyta</taxon>
        <taxon>Spermatophyta</taxon>
        <taxon>Magnoliopsida</taxon>
        <taxon>eudicotyledons</taxon>
        <taxon>Gunneridae</taxon>
        <taxon>Pentapetalae</taxon>
        <taxon>rosids</taxon>
        <taxon>fabids</taxon>
        <taxon>Rosales</taxon>
        <taxon>Rhamnaceae</taxon>
        <taxon>rhamnoid group</taxon>
        <taxon>Rhamneae</taxon>
        <taxon>Rhamnella</taxon>
    </lineage>
</organism>
<reference evidence="1" key="1">
    <citation type="submission" date="2020-03" db="EMBL/GenBank/DDBJ databases">
        <title>A high-quality chromosome-level genome assembly of a woody plant with both climbing and erect habits, Rhamnella rubrinervis.</title>
        <authorList>
            <person name="Lu Z."/>
            <person name="Yang Y."/>
            <person name="Zhu X."/>
            <person name="Sun Y."/>
        </authorList>
    </citation>
    <scope>NUCLEOTIDE SEQUENCE</scope>
    <source>
        <strain evidence="1">BYM</strain>
        <tissue evidence="1">Leaf</tissue>
    </source>
</reference>
<accession>A0A8K0HB98</accession>
<dbReference type="Proteomes" id="UP000796880">
    <property type="component" value="Unassembled WGS sequence"/>
</dbReference>
<dbReference type="InterPro" id="IPR037766">
    <property type="entry name" value="FHY1"/>
</dbReference>
<comment type="caution">
    <text evidence="1">The sequence shown here is derived from an EMBL/GenBank/DDBJ whole genome shotgun (WGS) entry which is preliminary data.</text>
</comment>
<evidence type="ECO:0000313" key="2">
    <source>
        <dbReference type="Proteomes" id="UP000796880"/>
    </source>
</evidence>
<sequence>MFFSVFSYTSFHIVDVIKTIKKRKLQAEQLGLPTAKHKCWECFPCNESVSMSVENADVHSIHTSLMKVKTREQIVEDRPEVESWKDSNSFFVDFDSATSVYGEAKIEPEFSKSYLYNRPSTSINFGTESVKNAKYSLDSLTVVKDHSGIEEVAFFQHDGGVQVLQNHEDYHLEFGNDADYINPEYGDIEQCTDKELEDILYSNELNPNKYVLSSGRWSVNQEVQSSVRQPTIDQEFEQYFSTLML</sequence>
<dbReference type="PANTHER" id="PTHR37723:SF1">
    <property type="entry name" value="PROTEIN FAR-RED-ELONGATED HYPOCOTYL 1-LIKE"/>
    <property type="match status" value="1"/>
</dbReference>
<dbReference type="GO" id="GO:0016607">
    <property type="term" value="C:nuclear speck"/>
    <property type="evidence" value="ECO:0007669"/>
    <property type="project" value="TreeGrafter"/>
</dbReference>
<dbReference type="PANTHER" id="PTHR37723">
    <property type="entry name" value="PROTEIN FAR-RED ELONGATED HYPOCOTYL 1"/>
    <property type="match status" value="1"/>
</dbReference>
<keyword evidence="2" id="KW-1185">Reference proteome</keyword>
<evidence type="ECO:0000313" key="1">
    <source>
        <dbReference type="EMBL" id="KAF3449171.1"/>
    </source>
</evidence>
<dbReference type="GO" id="GO:0061608">
    <property type="term" value="F:nuclear import signal receptor activity"/>
    <property type="evidence" value="ECO:0007669"/>
    <property type="project" value="TreeGrafter"/>
</dbReference>
<dbReference type="GO" id="GO:0051457">
    <property type="term" value="P:maintenance of protein location in nucleus"/>
    <property type="evidence" value="ECO:0007669"/>
    <property type="project" value="TreeGrafter"/>
</dbReference>
<dbReference type="EMBL" id="VOIH02000004">
    <property type="protein sequence ID" value="KAF3449171.1"/>
    <property type="molecule type" value="Genomic_DNA"/>
</dbReference>
<dbReference type="GO" id="GO:0009639">
    <property type="term" value="P:response to red or far red light"/>
    <property type="evidence" value="ECO:0007669"/>
    <property type="project" value="InterPro"/>
</dbReference>